<feature type="transmembrane region" description="Helical" evidence="1">
    <location>
        <begin position="32"/>
        <end position="53"/>
    </location>
</feature>
<proteinExistence type="predicted"/>
<dbReference type="Proteomes" id="UP000032809">
    <property type="component" value="Chromosome I"/>
</dbReference>
<name>A0A0C7NX29_DEFTU</name>
<dbReference type="STRING" id="1006576.DTL3_0611"/>
<dbReference type="EMBL" id="LN824141">
    <property type="protein sequence ID" value="CEP77928.1"/>
    <property type="molecule type" value="Genomic_DNA"/>
</dbReference>
<keyword evidence="1" id="KW-1133">Transmembrane helix</keyword>
<evidence type="ECO:0000256" key="1">
    <source>
        <dbReference type="SAM" id="Phobius"/>
    </source>
</evidence>
<evidence type="ECO:0000313" key="3">
    <source>
        <dbReference type="Proteomes" id="UP000032809"/>
    </source>
</evidence>
<keyword evidence="1" id="KW-0812">Transmembrane</keyword>
<dbReference type="RefSeq" id="WP_045087472.1">
    <property type="nucleotide sequence ID" value="NZ_LN824141.1"/>
</dbReference>
<organism evidence="2 3">
    <name type="scientific">Defluviitoga tunisiensis</name>
    <dbReference type="NCBI Taxonomy" id="1006576"/>
    <lineage>
        <taxon>Bacteria</taxon>
        <taxon>Thermotogati</taxon>
        <taxon>Thermotogota</taxon>
        <taxon>Thermotogae</taxon>
        <taxon>Petrotogales</taxon>
        <taxon>Petrotogaceae</taxon>
        <taxon>Defluviitoga</taxon>
    </lineage>
</organism>
<feature type="transmembrane region" description="Helical" evidence="1">
    <location>
        <begin position="6"/>
        <end position="25"/>
    </location>
</feature>
<sequence length="173" mass="20341">MIFLEILLLNTIAIISAFYIIKFLILRNYQIFAFIQLFNIYGAMSFVLLFSYLRFLTGYIIVLELLTFLVLLFFYIRAFDAANKKYHERFKVIILSFGYTKKTYFNNFLSKKILARGFEAYLVGLGFCYLVNKLFSLLYWPLNPAIAVIPSILFFLASVIKVSKNNKVYKFLI</sequence>
<dbReference type="KEGG" id="dtn:DTL3_0611"/>
<dbReference type="OrthoDB" id="47622at2"/>
<evidence type="ECO:0000313" key="2">
    <source>
        <dbReference type="EMBL" id="CEP77928.1"/>
    </source>
</evidence>
<feature type="transmembrane region" description="Helical" evidence="1">
    <location>
        <begin position="113"/>
        <end position="132"/>
    </location>
</feature>
<keyword evidence="1" id="KW-0472">Membrane</keyword>
<protein>
    <submittedName>
        <fullName evidence="2">Uncharacterized protein</fullName>
    </submittedName>
</protein>
<keyword evidence="3" id="KW-1185">Reference proteome</keyword>
<dbReference type="AlphaFoldDB" id="A0A0C7NX29"/>
<accession>A0A0C7NX29</accession>
<reference evidence="3" key="1">
    <citation type="submission" date="2014-11" db="EMBL/GenBank/DDBJ databases">
        <authorList>
            <person name="Wibberg D."/>
        </authorList>
    </citation>
    <scope>NUCLEOTIDE SEQUENCE [LARGE SCALE GENOMIC DNA]</scope>
    <source>
        <strain evidence="3">L3</strain>
    </source>
</reference>
<dbReference type="HOGENOM" id="CLU_1546192_0_0_0"/>
<feature type="transmembrane region" description="Helical" evidence="1">
    <location>
        <begin position="138"/>
        <end position="160"/>
    </location>
</feature>
<gene>
    <name evidence="2" type="ORF">DTL3_0611</name>
</gene>
<feature type="transmembrane region" description="Helical" evidence="1">
    <location>
        <begin position="59"/>
        <end position="79"/>
    </location>
</feature>